<proteinExistence type="inferred from homology"/>
<dbReference type="GO" id="GO:0005737">
    <property type="term" value="C:cytoplasm"/>
    <property type="evidence" value="ECO:0007669"/>
    <property type="project" value="TreeGrafter"/>
</dbReference>
<evidence type="ECO:0000313" key="14">
    <source>
        <dbReference type="Proteomes" id="UP000070163"/>
    </source>
</evidence>
<evidence type="ECO:0000256" key="7">
    <source>
        <dbReference type="ARBA" id="ARBA00022777"/>
    </source>
</evidence>
<dbReference type="EMBL" id="LHXJ01000004">
    <property type="protein sequence ID" value="KXA91606.1"/>
    <property type="molecule type" value="Genomic_DNA"/>
</dbReference>
<dbReference type="CDD" id="cd01672">
    <property type="entry name" value="TMPK"/>
    <property type="match status" value="1"/>
</dbReference>
<gene>
    <name evidence="11" type="primary">tmk</name>
    <name evidence="13" type="ORF">AKJ57_00525</name>
</gene>
<dbReference type="GO" id="GO:0004798">
    <property type="term" value="F:dTMP kinase activity"/>
    <property type="evidence" value="ECO:0007669"/>
    <property type="project" value="UniProtKB-UniRule"/>
</dbReference>
<dbReference type="SUPFAM" id="SSF52540">
    <property type="entry name" value="P-loop containing nucleoside triphosphate hydrolases"/>
    <property type="match status" value="1"/>
</dbReference>
<dbReference type="InterPro" id="IPR018095">
    <property type="entry name" value="Thymidylate_kin_CS"/>
</dbReference>
<reference evidence="13 14" key="1">
    <citation type="journal article" date="2016" name="Sci. Rep.">
        <title>Metabolic traits of an uncultured archaeal lineage -MSBL1- from brine pools of the Red Sea.</title>
        <authorList>
            <person name="Mwirichia R."/>
            <person name="Alam I."/>
            <person name="Rashid M."/>
            <person name="Vinu M."/>
            <person name="Ba-Alawi W."/>
            <person name="Anthony Kamau A."/>
            <person name="Kamanda Ngugi D."/>
            <person name="Goker M."/>
            <person name="Klenk H.P."/>
            <person name="Bajic V."/>
            <person name="Stingl U."/>
        </authorList>
    </citation>
    <scope>NUCLEOTIDE SEQUENCE [LARGE SCALE GENOMIC DNA]</scope>
    <source>
        <strain evidence="13">SCGC-AAA259A05</strain>
    </source>
</reference>
<dbReference type="PATRIC" id="fig|1698259.3.peg.790"/>
<evidence type="ECO:0000256" key="10">
    <source>
        <dbReference type="ARBA" id="ARBA00048743"/>
    </source>
</evidence>
<feature type="binding site" evidence="11">
    <location>
        <begin position="14"/>
        <end position="21"/>
    </location>
    <ligand>
        <name>ATP</name>
        <dbReference type="ChEBI" id="CHEBI:30616"/>
    </ligand>
</feature>
<evidence type="ECO:0000259" key="12">
    <source>
        <dbReference type="Pfam" id="PF02223"/>
    </source>
</evidence>
<feature type="domain" description="Thymidylate kinase-like" evidence="12">
    <location>
        <begin position="12"/>
        <end position="192"/>
    </location>
</feature>
<protein>
    <recommendedName>
        <fullName evidence="3 11">Probable thymidylate kinase</fullName>
        <ecNumber evidence="2 11">2.7.4.9</ecNumber>
    </recommendedName>
    <alternativeName>
        <fullName evidence="9 11">dTMP kinase</fullName>
    </alternativeName>
</protein>
<comment type="catalytic activity">
    <reaction evidence="10 11">
        <text>dTMP + ATP = dTDP + ADP</text>
        <dbReference type="Rhea" id="RHEA:13517"/>
        <dbReference type="ChEBI" id="CHEBI:30616"/>
        <dbReference type="ChEBI" id="CHEBI:58369"/>
        <dbReference type="ChEBI" id="CHEBI:63528"/>
        <dbReference type="ChEBI" id="CHEBI:456216"/>
        <dbReference type="EC" id="2.7.4.9"/>
    </reaction>
</comment>
<dbReference type="HAMAP" id="MF_00165">
    <property type="entry name" value="Thymidylate_kinase"/>
    <property type="match status" value="1"/>
</dbReference>
<name>A0A133UBN1_9EURY</name>
<dbReference type="GO" id="GO:0006227">
    <property type="term" value="P:dUDP biosynthetic process"/>
    <property type="evidence" value="ECO:0007669"/>
    <property type="project" value="TreeGrafter"/>
</dbReference>
<evidence type="ECO:0000256" key="11">
    <source>
        <dbReference type="HAMAP-Rule" id="MF_00165"/>
    </source>
</evidence>
<evidence type="ECO:0000256" key="9">
    <source>
        <dbReference type="ARBA" id="ARBA00029962"/>
    </source>
</evidence>
<dbReference type="InterPro" id="IPR027417">
    <property type="entry name" value="P-loop_NTPase"/>
</dbReference>
<keyword evidence="14" id="KW-1185">Reference proteome</keyword>
<keyword evidence="8 11" id="KW-0067">ATP-binding</keyword>
<dbReference type="NCBIfam" id="TIGR00041">
    <property type="entry name" value="DTMP_kinase"/>
    <property type="match status" value="1"/>
</dbReference>
<dbReference type="FunFam" id="3.40.50.300:FF:000225">
    <property type="entry name" value="Thymidylate kinase"/>
    <property type="match status" value="1"/>
</dbReference>
<dbReference type="Pfam" id="PF02223">
    <property type="entry name" value="Thymidylate_kin"/>
    <property type="match status" value="1"/>
</dbReference>
<evidence type="ECO:0000256" key="8">
    <source>
        <dbReference type="ARBA" id="ARBA00022840"/>
    </source>
</evidence>
<keyword evidence="6 11" id="KW-0547">Nucleotide-binding</keyword>
<dbReference type="PANTHER" id="PTHR10344">
    <property type="entry name" value="THYMIDYLATE KINASE"/>
    <property type="match status" value="1"/>
</dbReference>
<comment type="similarity">
    <text evidence="1 11">Belongs to the thymidylate kinase family.</text>
</comment>
<dbReference type="Gene3D" id="3.40.50.300">
    <property type="entry name" value="P-loop containing nucleotide triphosphate hydrolases"/>
    <property type="match status" value="1"/>
</dbReference>
<accession>A0A133UBN1</accession>
<dbReference type="PROSITE" id="PS01331">
    <property type="entry name" value="THYMIDYLATE_KINASE"/>
    <property type="match status" value="1"/>
</dbReference>
<dbReference type="InterPro" id="IPR039430">
    <property type="entry name" value="Thymidylate_kin-like_dom"/>
</dbReference>
<comment type="caution">
    <text evidence="13">The sequence shown here is derived from an EMBL/GenBank/DDBJ whole genome shotgun (WGS) entry which is preliminary data.</text>
</comment>
<keyword evidence="5 11" id="KW-0545">Nucleotide biosynthesis</keyword>
<evidence type="ECO:0000256" key="2">
    <source>
        <dbReference type="ARBA" id="ARBA00012980"/>
    </source>
</evidence>
<dbReference type="EC" id="2.7.4.9" evidence="2 11"/>
<evidence type="ECO:0000256" key="4">
    <source>
        <dbReference type="ARBA" id="ARBA00022679"/>
    </source>
</evidence>
<organism evidence="13 14">
    <name type="scientific">candidate division MSBL1 archaeon SCGC-AAA259A05</name>
    <dbReference type="NCBI Taxonomy" id="1698259"/>
    <lineage>
        <taxon>Archaea</taxon>
        <taxon>Methanobacteriati</taxon>
        <taxon>Methanobacteriota</taxon>
        <taxon>candidate division MSBL1</taxon>
    </lineage>
</organism>
<sequence length="202" mass="22693">MNKEIGGKLIALEGPDGCGKSTQAKLLSEWLESEGYDVKITREPTENPTGKVLRDSLRGKIELPVEAEALLFACDRAVHVSEVIRPGLSEGKIIITERYIHSSLAYQTSRGLSRKWVEEINKSAIDPDFTIFIDVPPRVGFKRVGASRKADVFEQDLELQKKVRESYKKLAEEENSPIIDGTKPPKKVHEKVKNEINPFLHT</sequence>
<dbReference type="PANTHER" id="PTHR10344:SF4">
    <property type="entry name" value="UMP-CMP KINASE 2, MITOCHONDRIAL"/>
    <property type="match status" value="1"/>
</dbReference>
<evidence type="ECO:0000256" key="5">
    <source>
        <dbReference type="ARBA" id="ARBA00022727"/>
    </source>
</evidence>
<dbReference type="GO" id="GO:0006233">
    <property type="term" value="P:dTDP biosynthetic process"/>
    <property type="evidence" value="ECO:0007669"/>
    <property type="project" value="InterPro"/>
</dbReference>
<dbReference type="InterPro" id="IPR018094">
    <property type="entry name" value="Thymidylate_kinase"/>
</dbReference>
<keyword evidence="7 11" id="KW-0418">Kinase</keyword>
<evidence type="ECO:0000256" key="1">
    <source>
        <dbReference type="ARBA" id="ARBA00009776"/>
    </source>
</evidence>
<dbReference type="GO" id="GO:0005524">
    <property type="term" value="F:ATP binding"/>
    <property type="evidence" value="ECO:0007669"/>
    <property type="project" value="UniProtKB-UniRule"/>
</dbReference>
<dbReference type="Proteomes" id="UP000070163">
    <property type="component" value="Unassembled WGS sequence"/>
</dbReference>
<dbReference type="GO" id="GO:0006235">
    <property type="term" value="P:dTTP biosynthetic process"/>
    <property type="evidence" value="ECO:0007669"/>
    <property type="project" value="UniProtKB-UniRule"/>
</dbReference>
<evidence type="ECO:0000256" key="3">
    <source>
        <dbReference type="ARBA" id="ARBA00013355"/>
    </source>
</evidence>
<keyword evidence="4 11" id="KW-0808">Transferase</keyword>
<evidence type="ECO:0000313" key="13">
    <source>
        <dbReference type="EMBL" id="KXA91606.1"/>
    </source>
</evidence>
<dbReference type="AlphaFoldDB" id="A0A133UBN1"/>
<evidence type="ECO:0000256" key="6">
    <source>
        <dbReference type="ARBA" id="ARBA00022741"/>
    </source>
</evidence>